<sequence>MTSNALSITPQQDQSTALFAVPILKRIERESQDEYAEMQQAFELMGWGNLPDELKIEIKDDVKFMVEELKGRFSSCDPFVKRRRETIHYWVSCFQDGICSLSAAIKALEVKPL</sequence>
<dbReference type="Proteomes" id="UP001139125">
    <property type="component" value="Unassembled WGS sequence"/>
</dbReference>
<name>A0A9X2RBC0_9BACT</name>
<dbReference type="AlphaFoldDB" id="A0A9X2RBC0"/>
<dbReference type="RefSeq" id="WP_255132034.1">
    <property type="nucleotide sequence ID" value="NZ_JANDBC010000001.1"/>
</dbReference>
<evidence type="ECO:0000313" key="2">
    <source>
        <dbReference type="Proteomes" id="UP001139125"/>
    </source>
</evidence>
<dbReference type="EMBL" id="JANDBC010000001">
    <property type="protein sequence ID" value="MCP9290186.1"/>
    <property type="molecule type" value="Genomic_DNA"/>
</dbReference>
<proteinExistence type="predicted"/>
<keyword evidence="2" id="KW-1185">Reference proteome</keyword>
<accession>A0A9X2RBC0</accession>
<protein>
    <submittedName>
        <fullName evidence="1">Uncharacterized protein</fullName>
    </submittedName>
</protein>
<reference evidence="1" key="1">
    <citation type="submission" date="2022-06" db="EMBL/GenBank/DDBJ databases">
        <title>Gracilimonas sp. CAU 1638 isolated from sea sediment.</title>
        <authorList>
            <person name="Kim W."/>
        </authorList>
    </citation>
    <scope>NUCLEOTIDE SEQUENCE</scope>
    <source>
        <strain evidence="1">CAU 1638</strain>
    </source>
</reference>
<organism evidence="1 2">
    <name type="scientific">Gracilimonas sediminicola</name>
    <dbReference type="NCBI Taxonomy" id="2952158"/>
    <lineage>
        <taxon>Bacteria</taxon>
        <taxon>Pseudomonadati</taxon>
        <taxon>Balneolota</taxon>
        <taxon>Balneolia</taxon>
        <taxon>Balneolales</taxon>
        <taxon>Balneolaceae</taxon>
        <taxon>Gracilimonas</taxon>
    </lineage>
</organism>
<comment type="caution">
    <text evidence="1">The sequence shown here is derived from an EMBL/GenBank/DDBJ whole genome shotgun (WGS) entry which is preliminary data.</text>
</comment>
<evidence type="ECO:0000313" key="1">
    <source>
        <dbReference type="EMBL" id="MCP9290186.1"/>
    </source>
</evidence>
<gene>
    <name evidence="1" type="ORF">NM125_01175</name>
</gene>